<dbReference type="Proteomes" id="UP000594638">
    <property type="component" value="Unassembled WGS sequence"/>
</dbReference>
<sequence length="153" mass="16599">MAEEGQTRSTPHHTVVTLPPLYTTKRKQHPHASTLHHREKHKVVDKLDRSGPPGELLTRVKSGEGSGDLPRILLRLLPLLQSHRIGAEAGHPVVQVGPLGPDHLDHRPGPCEPDRPPGGVLGFGFGFGLRVGVFDASFGECGADQAWDVGMWK</sequence>
<protein>
    <submittedName>
        <fullName evidence="2">Uncharacterized protein</fullName>
    </submittedName>
</protein>
<proteinExistence type="predicted"/>
<accession>A0A8S0T293</accession>
<organism evidence="2 3">
    <name type="scientific">Olea europaea subsp. europaea</name>
    <dbReference type="NCBI Taxonomy" id="158383"/>
    <lineage>
        <taxon>Eukaryota</taxon>
        <taxon>Viridiplantae</taxon>
        <taxon>Streptophyta</taxon>
        <taxon>Embryophyta</taxon>
        <taxon>Tracheophyta</taxon>
        <taxon>Spermatophyta</taxon>
        <taxon>Magnoliopsida</taxon>
        <taxon>eudicotyledons</taxon>
        <taxon>Gunneridae</taxon>
        <taxon>Pentapetalae</taxon>
        <taxon>asterids</taxon>
        <taxon>lamiids</taxon>
        <taxon>Lamiales</taxon>
        <taxon>Oleaceae</taxon>
        <taxon>Oleeae</taxon>
        <taxon>Olea</taxon>
    </lineage>
</organism>
<feature type="compositionally biased region" description="Basic residues" evidence="1">
    <location>
        <begin position="28"/>
        <end position="41"/>
    </location>
</feature>
<gene>
    <name evidence="2" type="ORF">OLEA9_A093166</name>
</gene>
<dbReference type="AlphaFoldDB" id="A0A8S0T293"/>
<evidence type="ECO:0000313" key="2">
    <source>
        <dbReference type="EMBL" id="CAA2998529.1"/>
    </source>
</evidence>
<evidence type="ECO:0000256" key="1">
    <source>
        <dbReference type="SAM" id="MobiDB-lite"/>
    </source>
</evidence>
<feature type="region of interest" description="Disordered" evidence="1">
    <location>
        <begin position="28"/>
        <end position="62"/>
    </location>
</feature>
<evidence type="ECO:0000313" key="3">
    <source>
        <dbReference type="Proteomes" id="UP000594638"/>
    </source>
</evidence>
<dbReference type="EMBL" id="CACTIH010005596">
    <property type="protein sequence ID" value="CAA2998529.1"/>
    <property type="molecule type" value="Genomic_DNA"/>
</dbReference>
<keyword evidence="3" id="KW-1185">Reference proteome</keyword>
<comment type="caution">
    <text evidence="2">The sequence shown here is derived from an EMBL/GenBank/DDBJ whole genome shotgun (WGS) entry which is preliminary data.</text>
</comment>
<name>A0A8S0T293_OLEEU</name>
<reference evidence="2 3" key="1">
    <citation type="submission" date="2019-12" db="EMBL/GenBank/DDBJ databases">
        <authorList>
            <person name="Alioto T."/>
            <person name="Alioto T."/>
            <person name="Gomez Garrido J."/>
        </authorList>
    </citation>
    <scope>NUCLEOTIDE SEQUENCE [LARGE SCALE GENOMIC DNA]</scope>
</reference>
<dbReference type="Gramene" id="OE9A093166T1">
    <property type="protein sequence ID" value="OE9A093166C1"/>
    <property type="gene ID" value="OE9A093166"/>
</dbReference>